<gene>
    <name evidence="1" type="ORF">HMPREF0653_01821</name>
</gene>
<keyword evidence="2" id="KW-1185">Reference proteome</keyword>
<evidence type="ECO:0000313" key="1">
    <source>
        <dbReference type="EMBL" id="ERJ75579.1"/>
    </source>
</evidence>
<accession>A0ABP2Y990</accession>
<dbReference type="Proteomes" id="UP000016660">
    <property type="component" value="Unassembled WGS sequence"/>
</dbReference>
<dbReference type="EMBL" id="AWUY01000167">
    <property type="protein sequence ID" value="ERJ75579.1"/>
    <property type="molecule type" value="Genomic_DNA"/>
</dbReference>
<protein>
    <submittedName>
        <fullName evidence="1">Uncharacterized protein</fullName>
    </submittedName>
</protein>
<evidence type="ECO:0000313" key="2">
    <source>
        <dbReference type="Proteomes" id="UP000016660"/>
    </source>
</evidence>
<name>A0ABP2Y990_9BACT</name>
<comment type="caution">
    <text evidence="1">The sequence shown here is derived from an EMBL/GenBank/DDBJ whole genome shotgun (WGS) entry which is preliminary data.</text>
</comment>
<proteinExistence type="predicted"/>
<reference evidence="1 2" key="1">
    <citation type="submission" date="2013-06" db="EMBL/GenBank/DDBJ databases">
        <authorList>
            <person name="Weinstock G."/>
            <person name="Sodergren E."/>
            <person name="Lobos E.A."/>
            <person name="Fulton L."/>
            <person name="Fulton R."/>
            <person name="Courtney L."/>
            <person name="Fronick C."/>
            <person name="O'Laughlin M."/>
            <person name="Godfrey J."/>
            <person name="Wilson R.M."/>
            <person name="Miner T."/>
            <person name="Farmer C."/>
            <person name="Delehaunty K."/>
            <person name="Cordes M."/>
            <person name="Minx P."/>
            <person name="Tomlinson C."/>
            <person name="Chen J."/>
            <person name="Wollam A."/>
            <person name="Pepin K.H."/>
            <person name="Bhonagiri V."/>
            <person name="Zhang X."/>
            <person name="Warren W."/>
            <person name="Mitreva M."/>
            <person name="Mardis E.R."/>
            <person name="Wilson R.K."/>
        </authorList>
    </citation>
    <scope>NUCLEOTIDE SEQUENCE [LARGE SCALE GENOMIC DNA]</scope>
    <source>
        <strain evidence="1 2">ATCC 29426</strain>
    </source>
</reference>
<sequence length="40" mass="4941">MLLPFAPFRLIKYFVLMLNVPIFHFKTAYFARQYRLFGNR</sequence>
<organism evidence="1 2">
    <name type="scientific">Prevotella disiens JCM 6334 = ATCC 29426</name>
    <dbReference type="NCBI Taxonomy" id="1235811"/>
    <lineage>
        <taxon>Bacteria</taxon>
        <taxon>Pseudomonadati</taxon>
        <taxon>Bacteroidota</taxon>
        <taxon>Bacteroidia</taxon>
        <taxon>Bacteroidales</taxon>
        <taxon>Prevotellaceae</taxon>
        <taxon>Prevotella</taxon>
    </lineage>
</organism>